<proteinExistence type="predicted"/>
<evidence type="ECO:0000313" key="1">
    <source>
        <dbReference type="EMBL" id="MCI75189.1"/>
    </source>
</evidence>
<keyword evidence="2" id="KW-1185">Reference proteome</keyword>
<sequence>MKQEVYIPATAPCAGNRCASRRSQKQQLHKHADCALRDGERRLAPVPESKPFSCIIQ</sequence>
<organism evidence="1 2">
    <name type="scientific">Trifolium medium</name>
    <dbReference type="NCBI Taxonomy" id="97028"/>
    <lineage>
        <taxon>Eukaryota</taxon>
        <taxon>Viridiplantae</taxon>
        <taxon>Streptophyta</taxon>
        <taxon>Embryophyta</taxon>
        <taxon>Tracheophyta</taxon>
        <taxon>Spermatophyta</taxon>
        <taxon>Magnoliopsida</taxon>
        <taxon>eudicotyledons</taxon>
        <taxon>Gunneridae</taxon>
        <taxon>Pentapetalae</taxon>
        <taxon>rosids</taxon>
        <taxon>fabids</taxon>
        <taxon>Fabales</taxon>
        <taxon>Fabaceae</taxon>
        <taxon>Papilionoideae</taxon>
        <taxon>50 kb inversion clade</taxon>
        <taxon>NPAAA clade</taxon>
        <taxon>Hologalegina</taxon>
        <taxon>IRL clade</taxon>
        <taxon>Trifolieae</taxon>
        <taxon>Trifolium</taxon>
    </lineage>
</organism>
<evidence type="ECO:0000313" key="2">
    <source>
        <dbReference type="Proteomes" id="UP000265520"/>
    </source>
</evidence>
<dbReference type="Proteomes" id="UP000265520">
    <property type="component" value="Unassembled WGS sequence"/>
</dbReference>
<dbReference type="AlphaFoldDB" id="A0A392UNH1"/>
<comment type="caution">
    <text evidence="1">The sequence shown here is derived from an EMBL/GenBank/DDBJ whole genome shotgun (WGS) entry which is preliminary data.</text>
</comment>
<protein>
    <submittedName>
        <fullName evidence="1">Uncharacterized protein</fullName>
    </submittedName>
</protein>
<reference evidence="1 2" key="1">
    <citation type="journal article" date="2018" name="Front. Plant Sci.">
        <title>Red Clover (Trifolium pratense) and Zigzag Clover (T. medium) - A Picture of Genomic Similarities and Differences.</title>
        <authorList>
            <person name="Dluhosova J."/>
            <person name="Istvanek J."/>
            <person name="Nedelnik J."/>
            <person name="Repkova J."/>
        </authorList>
    </citation>
    <scope>NUCLEOTIDE SEQUENCE [LARGE SCALE GENOMIC DNA]</scope>
    <source>
        <strain evidence="2">cv. 10/8</strain>
        <tissue evidence="1">Leaf</tissue>
    </source>
</reference>
<dbReference type="EMBL" id="LXQA010876948">
    <property type="protein sequence ID" value="MCI75189.1"/>
    <property type="molecule type" value="Genomic_DNA"/>
</dbReference>
<feature type="non-terminal residue" evidence="1">
    <location>
        <position position="57"/>
    </location>
</feature>
<accession>A0A392UNH1</accession>
<name>A0A392UNH1_9FABA</name>